<evidence type="ECO:0000256" key="1">
    <source>
        <dbReference type="SAM" id="SignalP"/>
    </source>
</evidence>
<dbReference type="GO" id="GO:0005230">
    <property type="term" value="F:extracellular ligand-gated monoatomic ion channel activity"/>
    <property type="evidence" value="ECO:0007669"/>
    <property type="project" value="InterPro"/>
</dbReference>
<evidence type="ECO:0000259" key="2">
    <source>
        <dbReference type="Pfam" id="PF02931"/>
    </source>
</evidence>
<dbReference type="InterPro" id="IPR006201">
    <property type="entry name" value="Neur_channel"/>
</dbReference>
<reference evidence="3" key="1">
    <citation type="submission" date="2016-11" db="EMBL/GenBank/DDBJ databases">
        <title>A gene from the salivary glands of the giant Amazonian leech Haementeria ghilianii.</title>
        <authorList>
            <person name="Salgueiro S."/>
            <person name="Potts S."/>
            <person name="Guessow D."/>
        </authorList>
    </citation>
    <scope>NUCLEOTIDE SEQUENCE</scope>
    <source>
        <tissue evidence="3">Salivary gland</tissue>
    </source>
</reference>
<protein>
    <submittedName>
        <fullName evidence="3">Nicotinic acetylcholine beta subunit-like protein</fullName>
    </submittedName>
</protein>
<name>O97141_HAEGH</name>
<feature type="signal peptide" evidence="1">
    <location>
        <begin position="1"/>
        <end position="19"/>
    </location>
</feature>
<feature type="chain" id="PRO_5004160774" evidence="1">
    <location>
        <begin position="20"/>
        <end position="233"/>
    </location>
</feature>
<dbReference type="InterPro" id="IPR006202">
    <property type="entry name" value="Neur_chan_lig-bd"/>
</dbReference>
<accession>O97141</accession>
<proteinExistence type="evidence at transcript level"/>
<dbReference type="AlphaFoldDB" id="O97141"/>
<evidence type="ECO:0000313" key="3">
    <source>
        <dbReference type="EMBL" id="AAD20220.1"/>
    </source>
</evidence>
<dbReference type="InterPro" id="IPR036734">
    <property type="entry name" value="Neur_chan_lig-bd_sf"/>
</dbReference>
<dbReference type="SUPFAM" id="SSF63712">
    <property type="entry name" value="Nicotinic receptor ligand binding domain-like"/>
    <property type="match status" value="1"/>
</dbReference>
<dbReference type="PANTHER" id="PTHR18945">
    <property type="entry name" value="NEUROTRANSMITTER GATED ION CHANNEL"/>
    <property type="match status" value="1"/>
</dbReference>
<dbReference type="Pfam" id="PF02931">
    <property type="entry name" value="Neur_chan_LBD"/>
    <property type="match status" value="1"/>
</dbReference>
<organism evidence="3">
    <name type="scientific">Haementeria ghilianii</name>
    <name type="common">Amazon leech</name>
    <dbReference type="NCBI Taxonomy" id="6409"/>
    <lineage>
        <taxon>Eukaryota</taxon>
        <taxon>Metazoa</taxon>
        <taxon>Spiralia</taxon>
        <taxon>Lophotrochozoa</taxon>
        <taxon>Annelida</taxon>
        <taxon>Clitellata</taxon>
        <taxon>Hirudinea</taxon>
        <taxon>Rhynchobdellida</taxon>
        <taxon>Glossiphoniidae</taxon>
        <taxon>Haementeria</taxon>
    </lineage>
</organism>
<dbReference type="Gene3D" id="2.70.170.10">
    <property type="entry name" value="Neurotransmitter-gated ion-channel ligand-binding domain"/>
    <property type="match status" value="1"/>
</dbReference>
<dbReference type="EMBL" id="AF104404">
    <property type="protein sequence ID" value="AAD20220.1"/>
    <property type="molecule type" value="mRNA"/>
</dbReference>
<sequence length="233" mass="27028">MKLFLVAVLVALSVENIFCSHLQGQTKLWKKLFDHYNKELEPEDAGLKFGLAFVRAHYEKQSHEVHVHVWERYSWTDKRLSWEPSEFDGVTSLRVSHDHLWLPDFQLYHGFEERVETKALLTHEGHLVYVPAVLYKTHCEKGANHSLHCHFKVGSWGVDAVTLPLAKWDTGATLDYYQTKTSPLEAHLGEVELVTKSYSAFQNLPYSALEVSVDFHHKDSHDDDHHDNDHHDH</sequence>
<keyword evidence="1" id="KW-0732">Signal</keyword>
<dbReference type="GO" id="GO:0016020">
    <property type="term" value="C:membrane"/>
    <property type="evidence" value="ECO:0007669"/>
    <property type="project" value="InterPro"/>
</dbReference>
<feature type="domain" description="Neurotransmitter-gated ion-channel ligand-binding" evidence="2">
    <location>
        <begin position="26"/>
        <end position="180"/>
    </location>
</feature>
<dbReference type="GO" id="GO:0004888">
    <property type="term" value="F:transmembrane signaling receptor activity"/>
    <property type="evidence" value="ECO:0007669"/>
    <property type="project" value="InterPro"/>
</dbReference>